<dbReference type="Pfam" id="PF02954">
    <property type="entry name" value="HTH_8"/>
    <property type="match status" value="1"/>
</dbReference>
<dbReference type="InterPro" id="IPR025944">
    <property type="entry name" value="Sigma_54_int_dom_CS"/>
</dbReference>
<dbReference type="Gene3D" id="3.40.50.2300">
    <property type="match status" value="1"/>
</dbReference>
<proteinExistence type="predicted"/>
<dbReference type="InterPro" id="IPR011006">
    <property type="entry name" value="CheY-like_superfamily"/>
</dbReference>
<dbReference type="SUPFAM" id="SSF52172">
    <property type="entry name" value="CheY-like"/>
    <property type="match status" value="1"/>
</dbReference>
<dbReference type="Pfam" id="PF00158">
    <property type="entry name" value="Sigma54_activat"/>
    <property type="match status" value="1"/>
</dbReference>
<dbReference type="PROSITE" id="PS00688">
    <property type="entry name" value="SIGMA54_INTERACT_3"/>
    <property type="match status" value="1"/>
</dbReference>
<keyword evidence="8" id="KW-1185">Reference proteome</keyword>
<dbReference type="FunFam" id="3.40.50.300:FF:000006">
    <property type="entry name" value="DNA-binding transcriptional regulator NtrC"/>
    <property type="match status" value="1"/>
</dbReference>
<dbReference type="SUPFAM" id="SSF52540">
    <property type="entry name" value="P-loop containing nucleoside triphosphate hydrolases"/>
    <property type="match status" value="1"/>
</dbReference>
<dbReference type="InterPro" id="IPR009057">
    <property type="entry name" value="Homeodomain-like_sf"/>
</dbReference>
<dbReference type="GO" id="GO:0006355">
    <property type="term" value="P:regulation of DNA-templated transcription"/>
    <property type="evidence" value="ECO:0007669"/>
    <property type="project" value="InterPro"/>
</dbReference>
<sequence length="447" mass="49275">MNNSKTSQARVLVMDENIDRAAELSHRLRFLNYEPMVAADPQALQDIDLDSGIAVMLGDTIVGGELETAVNDLLSTRPNMPVLLASSTRDSELAKKHGWPLELPIRRAQLQQLLKRAERYDGRDQRQRLTGSSRTIRKVRKMIEQVADFDTNVLVTGESGTGKELVARTIHDLSERAARPFVPINCGAIPPDLLESELFGHEKGAFTGAVSTRVGRFELAEGGTLFLDEIGDMSLPMQVKLLRVLQERTFERVGSNATQHCNVRIIAATHRDLPAMVADGTFREDLFYRLNVFPIEMPPLCKRAADLPALLDELLTQHVPGSDSTLRLTPAAIAALARYPWPGNIRELSNLVERLAIMFPKGEIDLADLPRKYQTAETAAPDAGHSTASSSVASATTANLKQYLQDVERDLIVQALAATDGVVAKAARRLQMQRTTLLEKINKYGIA</sequence>
<evidence type="ECO:0000256" key="3">
    <source>
        <dbReference type="ARBA" id="ARBA00023015"/>
    </source>
</evidence>
<dbReference type="SMART" id="SM00382">
    <property type="entry name" value="AAA"/>
    <property type="match status" value="1"/>
</dbReference>
<dbReference type="AlphaFoldDB" id="A0A193LEV7"/>
<reference evidence="7 8" key="1">
    <citation type="submission" date="2016-06" db="EMBL/GenBank/DDBJ databases">
        <title>Complete genome sequence of a deep-branching marine Gamma Proteobacterium Woeseia oceani type strain XK5.</title>
        <authorList>
            <person name="Mu D."/>
            <person name="Du Z."/>
        </authorList>
    </citation>
    <scope>NUCLEOTIDE SEQUENCE [LARGE SCALE GENOMIC DNA]</scope>
    <source>
        <strain evidence="7 8">XK5</strain>
    </source>
</reference>
<dbReference type="CDD" id="cd00009">
    <property type="entry name" value="AAA"/>
    <property type="match status" value="1"/>
</dbReference>
<dbReference type="Gene3D" id="1.10.8.60">
    <property type="match status" value="1"/>
</dbReference>
<dbReference type="PROSITE" id="PS00676">
    <property type="entry name" value="SIGMA54_INTERACT_2"/>
    <property type="match status" value="1"/>
</dbReference>
<dbReference type="InterPro" id="IPR027417">
    <property type="entry name" value="P-loop_NTPase"/>
</dbReference>
<dbReference type="Pfam" id="PF06490">
    <property type="entry name" value="FleQ"/>
    <property type="match status" value="1"/>
</dbReference>
<dbReference type="Pfam" id="PF25601">
    <property type="entry name" value="AAA_lid_14"/>
    <property type="match status" value="1"/>
</dbReference>
<dbReference type="InterPro" id="IPR058031">
    <property type="entry name" value="AAA_lid_NorR"/>
</dbReference>
<protein>
    <recommendedName>
        <fullName evidence="6">Sigma-54 factor interaction domain-containing protein</fullName>
    </recommendedName>
</protein>
<dbReference type="Gene3D" id="1.10.10.60">
    <property type="entry name" value="Homeodomain-like"/>
    <property type="match status" value="1"/>
</dbReference>
<keyword evidence="1" id="KW-0547">Nucleotide-binding</keyword>
<dbReference type="InterPro" id="IPR002078">
    <property type="entry name" value="Sigma_54_int"/>
</dbReference>
<gene>
    <name evidence="7" type="ORF">BA177_07325</name>
</gene>
<dbReference type="STRING" id="1548547.BA177_07325"/>
<evidence type="ECO:0000256" key="2">
    <source>
        <dbReference type="ARBA" id="ARBA00022840"/>
    </source>
</evidence>
<dbReference type="InterPro" id="IPR003593">
    <property type="entry name" value="AAA+_ATPase"/>
</dbReference>
<dbReference type="RefSeq" id="WP_068614864.1">
    <property type="nucleotide sequence ID" value="NZ_CP016268.1"/>
</dbReference>
<dbReference type="KEGG" id="woc:BA177_07325"/>
<organism evidence="7 8">
    <name type="scientific">Woeseia oceani</name>
    <dbReference type="NCBI Taxonomy" id="1548547"/>
    <lineage>
        <taxon>Bacteria</taxon>
        <taxon>Pseudomonadati</taxon>
        <taxon>Pseudomonadota</taxon>
        <taxon>Gammaproteobacteria</taxon>
        <taxon>Woeseiales</taxon>
        <taxon>Woeseiaceae</taxon>
        <taxon>Woeseia</taxon>
    </lineage>
</organism>
<keyword evidence="3" id="KW-0805">Transcription regulation</keyword>
<dbReference type="InterPro" id="IPR025943">
    <property type="entry name" value="Sigma_54_int_dom_ATP-bd_2"/>
</dbReference>
<dbReference type="InterPro" id="IPR025662">
    <property type="entry name" value="Sigma_54_int_dom_ATP-bd_1"/>
</dbReference>
<keyword evidence="5" id="KW-0804">Transcription</keyword>
<accession>A0A193LEV7</accession>
<dbReference type="Gene3D" id="3.40.50.300">
    <property type="entry name" value="P-loop containing nucleotide triphosphate hydrolases"/>
    <property type="match status" value="1"/>
</dbReference>
<evidence type="ECO:0000313" key="8">
    <source>
        <dbReference type="Proteomes" id="UP000092695"/>
    </source>
</evidence>
<evidence type="ECO:0000256" key="5">
    <source>
        <dbReference type="ARBA" id="ARBA00023163"/>
    </source>
</evidence>
<dbReference type="Proteomes" id="UP000092695">
    <property type="component" value="Chromosome"/>
</dbReference>
<evidence type="ECO:0000256" key="4">
    <source>
        <dbReference type="ARBA" id="ARBA00023125"/>
    </source>
</evidence>
<dbReference type="InterPro" id="IPR002197">
    <property type="entry name" value="HTH_Fis"/>
</dbReference>
<dbReference type="PRINTS" id="PR01590">
    <property type="entry name" value="HTHFIS"/>
</dbReference>
<dbReference type="InterPro" id="IPR010518">
    <property type="entry name" value="FleQ"/>
</dbReference>
<name>A0A193LEV7_9GAMM</name>
<dbReference type="PANTHER" id="PTHR32071">
    <property type="entry name" value="TRANSCRIPTIONAL REGULATORY PROTEIN"/>
    <property type="match status" value="1"/>
</dbReference>
<evidence type="ECO:0000259" key="6">
    <source>
        <dbReference type="PROSITE" id="PS50045"/>
    </source>
</evidence>
<keyword evidence="2" id="KW-0067">ATP-binding</keyword>
<evidence type="ECO:0000313" key="7">
    <source>
        <dbReference type="EMBL" id="ANO51042.1"/>
    </source>
</evidence>
<dbReference type="EMBL" id="CP016268">
    <property type="protein sequence ID" value="ANO51042.1"/>
    <property type="molecule type" value="Genomic_DNA"/>
</dbReference>
<evidence type="ECO:0000256" key="1">
    <source>
        <dbReference type="ARBA" id="ARBA00022741"/>
    </source>
</evidence>
<dbReference type="PANTHER" id="PTHR32071:SF117">
    <property type="entry name" value="PTS-DEPENDENT DIHYDROXYACETONE KINASE OPERON REGULATORY PROTEIN-RELATED"/>
    <property type="match status" value="1"/>
</dbReference>
<dbReference type="OrthoDB" id="9804019at2"/>
<dbReference type="PROSITE" id="PS00675">
    <property type="entry name" value="SIGMA54_INTERACT_1"/>
    <property type="match status" value="1"/>
</dbReference>
<dbReference type="GO" id="GO:0043565">
    <property type="term" value="F:sequence-specific DNA binding"/>
    <property type="evidence" value="ECO:0007669"/>
    <property type="project" value="InterPro"/>
</dbReference>
<dbReference type="SUPFAM" id="SSF46689">
    <property type="entry name" value="Homeodomain-like"/>
    <property type="match status" value="1"/>
</dbReference>
<dbReference type="PROSITE" id="PS50045">
    <property type="entry name" value="SIGMA54_INTERACT_4"/>
    <property type="match status" value="1"/>
</dbReference>
<dbReference type="GO" id="GO:0005524">
    <property type="term" value="F:ATP binding"/>
    <property type="evidence" value="ECO:0007669"/>
    <property type="project" value="UniProtKB-KW"/>
</dbReference>
<feature type="domain" description="Sigma-54 factor interaction" evidence="6">
    <location>
        <begin position="129"/>
        <end position="357"/>
    </location>
</feature>
<keyword evidence="4" id="KW-0238">DNA-binding</keyword>